<keyword evidence="3" id="KW-1185">Reference proteome</keyword>
<dbReference type="Proteomes" id="UP000023435">
    <property type="component" value="Unassembled WGS sequence"/>
</dbReference>
<protein>
    <submittedName>
        <fullName evidence="2">Glycosyltransferase</fullName>
    </submittedName>
</protein>
<reference evidence="2 3" key="1">
    <citation type="journal article" date="2014" name="Genome Announc.">
        <title>Draft Genome Sequence of Lysobacter capsici AZ78, a Bacterium Antagonistic to Plant-Pathogenic Oomycetes.</title>
        <authorList>
            <person name="Puopolo G."/>
            <person name="Sonego P."/>
            <person name="Engelen K."/>
            <person name="Pertot I."/>
        </authorList>
    </citation>
    <scope>NUCLEOTIDE SEQUENCE [LARGE SCALE GENOMIC DNA]</scope>
    <source>
        <strain evidence="2 3">AZ78</strain>
    </source>
</reference>
<dbReference type="SUPFAM" id="SSF53756">
    <property type="entry name" value="UDP-Glycosyltransferase/glycogen phosphorylase"/>
    <property type="match status" value="1"/>
</dbReference>
<dbReference type="InterPro" id="IPR050194">
    <property type="entry name" value="Glycosyltransferase_grp1"/>
</dbReference>
<dbReference type="PANTHER" id="PTHR45947:SF3">
    <property type="entry name" value="SULFOQUINOVOSYL TRANSFERASE SQD2"/>
    <property type="match status" value="1"/>
</dbReference>
<name>A0A108UCH9_9GAMM</name>
<dbReference type="Pfam" id="PF00534">
    <property type="entry name" value="Glycos_transf_1"/>
    <property type="match status" value="1"/>
</dbReference>
<sequence length="221" mass="24496">MAPPRCRALFSIGNEVSMRLRKYNGLDAQVLHPPLWSNDFRLGESGGYFLLPGRLHPWKRVDLVVQAMRQVKSDVKLKIVGVGEAEESLRALAADDPRIEFLGRVDDAELRDLYANALAVPFTPKREDYGYITLEAFASGKPVITCTDSGEASVLVRDGVNGFVCDPRPAALAQAMDRLAGDRDLAVRLGRSGREWVDGLSWDKIAARLIDAAFEQAEERR</sequence>
<dbReference type="InterPro" id="IPR001296">
    <property type="entry name" value="Glyco_trans_1"/>
</dbReference>
<dbReference type="CDD" id="cd03801">
    <property type="entry name" value="GT4_PimA-like"/>
    <property type="match status" value="1"/>
</dbReference>
<accession>A0A108UCH9</accession>
<evidence type="ECO:0000313" key="2">
    <source>
        <dbReference type="EMBL" id="KWS06582.1"/>
    </source>
</evidence>
<proteinExistence type="predicted"/>
<dbReference type="AlphaFoldDB" id="A0A108UCH9"/>
<evidence type="ECO:0000259" key="1">
    <source>
        <dbReference type="Pfam" id="PF00534"/>
    </source>
</evidence>
<evidence type="ECO:0000313" key="3">
    <source>
        <dbReference type="Proteomes" id="UP000023435"/>
    </source>
</evidence>
<organism evidence="2 3">
    <name type="scientific">Lysobacter capsici AZ78</name>
    <dbReference type="NCBI Taxonomy" id="1444315"/>
    <lineage>
        <taxon>Bacteria</taxon>
        <taxon>Pseudomonadati</taxon>
        <taxon>Pseudomonadota</taxon>
        <taxon>Gammaproteobacteria</taxon>
        <taxon>Lysobacterales</taxon>
        <taxon>Lysobacteraceae</taxon>
        <taxon>Lysobacter</taxon>
    </lineage>
</organism>
<feature type="domain" description="Glycosyl transferase family 1" evidence="1">
    <location>
        <begin position="43"/>
        <end position="196"/>
    </location>
</feature>
<dbReference type="PANTHER" id="PTHR45947">
    <property type="entry name" value="SULFOQUINOVOSYL TRANSFERASE SQD2"/>
    <property type="match status" value="1"/>
</dbReference>
<dbReference type="Gene3D" id="3.40.50.2000">
    <property type="entry name" value="Glycogen Phosphorylase B"/>
    <property type="match status" value="2"/>
</dbReference>
<comment type="caution">
    <text evidence="2">The sequence shown here is derived from an EMBL/GenBank/DDBJ whole genome shotgun (WGS) entry which is preliminary data.</text>
</comment>
<gene>
    <name evidence="2" type="ORF">AZ78_4138</name>
</gene>
<dbReference type="EMBL" id="JAJA02000001">
    <property type="protein sequence ID" value="KWS06582.1"/>
    <property type="molecule type" value="Genomic_DNA"/>
</dbReference>
<dbReference type="GO" id="GO:0016757">
    <property type="term" value="F:glycosyltransferase activity"/>
    <property type="evidence" value="ECO:0007669"/>
    <property type="project" value="InterPro"/>
</dbReference>